<evidence type="ECO:0000313" key="2">
    <source>
        <dbReference type="Proteomes" id="UP000308600"/>
    </source>
</evidence>
<accession>A0ACD3AR02</accession>
<protein>
    <submittedName>
        <fullName evidence="1">Uncharacterized protein</fullName>
    </submittedName>
</protein>
<sequence>MRSALKEWCTDCYTGDKLVFRCSPATQLFQSPLLSTTRLGAFPDSLFPVSLQTLRHLPVTTPTQIPSYPTFTVPMQTTLPLQPRHTVLLYHERHIPPHPLQRPRRHISNWFSFEHMFSLFKVVPIASYVSMLLVEIIDMLCDERTTQTWGYQEPKIRLLLHRSCLRRD</sequence>
<name>A0ACD3AR02_9AGAR</name>
<evidence type="ECO:0000313" key="1">
    <source>
        <dbReference type="EMBL" id="TFK67714.1"/>
    </source>
</evidence>
<keyword evidence="2" id="KW-1185">Reference proteome</keyword>
<dbReference type="Proteomes" id="UP000308600">
    <property type="component" value="Unassembled WGS sequence"/>
</dbReference>
<organism evidence="1 2">
    <name type="scientific">Pluteus cervinus</name>
    <dbReference type="NCBI Taxonomy" id="181527"/>
    <lineage>
        <taxon>Eukaryota</taxon>
        <taxon>Fungi</taxon>
        <taxon>Dikarya</taxon>
        <taxon>Basidiomycota</taxon>
        <taxon>Agaricomycotina</taxon>
        <taxon>Agaricomycetes</taxon>
        <taxon>Agaricomycetidae</taxon>
        <taxon>Agaricales</taxon>
        <taxon>Pluteineae</taxon>
        <taxon>Pluteaceae</taxon>
        <taxon>Pluteus</taxon>
    </lineage>
</organism>
<reference evidence="1 2" key="1">
    <citation type="journal article" date="2019" name="Nat. Ecol. Evol.">
        <title>Megaphylogeny resolves global patterns of mushroom evolution.</title>
        <authorList>
            <person name="Varga T."/>
            <person name="Krizsan K."/>
            <person name="Foldi C."/>
            <person name="Dima B."/>
            <person name="Sanchez-Garcia M."/>
            <person name="Sanchez-Ramirez S."/>
            <person name="Szollosi G.J."/>
            <person name="Szarkandi J.G."/>
            <person name="Papp V."/>
            <person name="Albert L."/>
            <person name="Andreopoulos W."/>
            <person name="Angelini C."/>
            <person name="Antonin V."/>
            <person name="Barry K.W."/>
            <person name="Bougher N.L."/>
            <person name="Buchanan P."/>
            <person name="Buyck B."/>
            <person name="Bense V."/>
            <person name="Catcheside P."/>
            <person name="Chovatia M."/>
            <person name="Cooper J."/>
            <person name="Damon W."/>
            <person name="Desjardin D."/>
            <person name="Finy P."/>
            <person name="Geml J."/>
            <person name="Haridas S."/>
            <person name="Hughes K."/>
            <person name="Justo A."/>
            <person name="Karasinski D."/>
            <person name="Kautmanova I."/>
            <person name="Kiss B."/>
            <person name="Kocsube S."/>
            <person name="Kotiranta H."/>
            <person name="LaButti K.M."/>
            <person name="Lechner B.E."/>
            <person name="Liimatainen K."/>
            <person name="Lipzen A."/>
            <person name="Lukacs Z."/>
            <person name="Mihaltcheva S."/>
            <person name="Morgado L.N."/>
            <person name="Niskanen T."/>
            <person name="Noordeloos M.E."/>
            <person name="Ohm R.A."/>
            <person name="Ortiz-Santana B."/>
            <person name="Ovrebo C."/>
            <person name="Racz N."/>
            <person name="Riley R."/>
            <person name="Savchenko A."/>
            <person name="Shiryaev A."/>
            <person name="Soop K."/>
            <person name="Spirin V."/>
            <person name="Szebenyi C."/>
            <person name="Tomsovsky M."/>
            <person name="Tulloss R.E."/>
            <person name="Uehling J."/>
            <person name="Grigoriev I.V."/>
            <person name="Vagvolgyi C."/>
            <person name="Papp T."/>
            <person name="Martin F.M."/>
            <person name="Miettinen O."/>
            <person name="Hibbett D.S."/>
            <person name="Nagy L.G."/>
        </authorList>
    </citation>
    <scope>NUCLEOTIDE SEQUENCE [LARGE SCALE GENOMIC DNA]</scope>
    <source>
        <strain evidence="1 2">NL-1719</strain>
    </source>
</reference>
<gene>
    <name evidence="1" type="ORF">BDN72DRAFT_85936</name>
</gene>
<proteinExistence type="predicted"/>
<dbReference type="EMBL" id="ML208369">
    <property type="protein sequence ID" value="TFK67714.1"/>
    <property type="molecule type" value="Genomic_DNA"/>
</dbReference>